<feature type="transmembrane region" description="Helical" evidence="1">
    <location>
        <begin position="15"/>
        <end position="37"/>
    </location>
</feature>
<accession>A0A6M3T8B3</accession>
<dbReference type="GeneID" id="79585628"/>
<reference evidence="2 3" key="1">
    <citation type="submission" date="2019-11" db="EMBL/GenBank/DDBJ databases">
        <authorList>
            <person name="Hylling O."/>
            <person name="Hansen L.H."/>
            <person name="Johansen A."/>
        </authorList>
    </citation>
    <scope>NUCLEOTIDE SEQUENCE [LARGE SCALE GENOMIC DNA]</scope>
</reference>
<evidence type="ECO:0000313" key="3">
    <source>
        <dbReference type="Proteomes" id="UP000501971"/>
    </source>
</evidence>
<evidence type="ECO:0000256" key="1">
    <source>
        <dbReference type="SAM" id="Phobius"/>
    </source>
</evidence>
<keyword evidence="1" id="KW-0472">Membrane</keyword>
<keyword evidence="1" id="KW-0812">Transmembrane</keyword>
<keyword evidence="3" id="KW-1185">Reference proteome</keyword>
<dbReference type="Proteomes" id="UP000501971">
    <property type="component" value="Segment"/>
</dbReference>
<proteinExistence type="predicted"/>
<name>A0A6M3T8B3_9CAUD</name>
<keyword evidence="1" id="KW-1133">Transmembrane helix</keyword>
<dbReference type="EMBL" id="MN734439">
    <property type="protein sequence ID" value="QJD54556.1"/>
    <property type="molecule type" value="Genomic_DNA"/>
</dbReference>
<dbReference type="RefSeq" id="YP_010738262.1">
    <property type="nucleotide sequence ID" value="NC_073024.1"/>
</dbReference>
<organism evidence="2 3">
    <name type="scientific">Sphingomonas phage Kharn</name>
    <dbReference type="NCBI Taxonomy" id="2686312"/>
    <lineage>
        <taxon>Viruses</taxon>
        <taxon>Duplodnaviria</taxon>
        <taxon>Heunggongvirae</taxon>
        <taxon>Uroviricota</taxon>
        <taxon>Caudoviricetes</taxon>
        <taxon>Johnpaulvirinae</taxon>
        <taxon>Kharnvirus</taxon>
        <taxon>Kharnvirus kharn</taxon>
    </lineage>
</organism>
<evidence type="ECO:0000313" key="2">
    <source>
        <dbReference type="EMBL" id="QJD54556.1"/>
    </source>
</evidence>
<sequence length="119" mass="12719">MEPTTISEAAKLPEWVTAVGSVLVFLVTFGLASYGWIKARFPTEVKGKPAGGDAVVLSAAIADSASINRLASAIEGMIASDNLNRIELQLIEKRLQLIHGEVRSVNEALEEAAKERENG</sequence>
<protein>
    <submittedName>
        <fullName evidence="2">Uncharacterized protein</fullName>
    </submittedName>
</protein>
<dbReference type="KEGG" id="vg:79585628"/>